<reference evidence="1" key="2">
    <citation type="journal article" date="2019" name="Genome Biol. Evol.">
        <title>Day and night: Metabolic profiles and evolutionary relationships of six axenic non-marine cyanobacteria.</title>
        <authorList>
            <person name="Will S.E."/>
            <person name="Henke P."/>
            <person name="Boedeker C."/>
            <person name="Huang S."/>
            <person name="Brinkmann H."/>
            <person name="Rohde M."/>
            <person name="Jarek M."/>
            <person name="Friedl T."/>
            <person name="Seufert S."/>
            <person name="Schumacher M."/>
            <person name="Overmann J."/>
            <person name="Neumann-Schaal M."/>
            <person name="Petersen J."/>
        </authorList>
    </citation>
    <scope>NUCLEOTIDE SEQUENCE [LARGE SCALE GENOMIC DNA]</scope>
    <source>
        <strain evidence="1">PCC 7102</strain>
    </source>
</reference>
<proteinExistence type="predicted"/>
<dbReference type="OrthoDB" id="573854at2"/>
<name>A0A3S1J7V7_9CYAN</name>
<dbReference type="Gene3D" id="3.30.160.250">
    <property type="match status" value="1"/>
</dbReference>
<protein>
    <recommendedName>
        <fullName evidence="3">HicB family protein</fullName>
    </recommendedName>
</protein>
<dbReference type="Pfam" id="PF24113">
    <property type="entry name" value="DUF7387"/>
    <property type="match status" value="1"/>
</dbReference>
<gene>
    <name evidence="1" type="ORF">DSM106972_000350</name>
</gene>
<evidence type="ECO:0008006" key="3">
    <source>
        <dbReference type="Google" id="ProtNLM"/>
    </source>
</evidence>
<dbReference type="AlphaFoldDB" id="A0A3S1J7V7"/>
<dbReference type="Proteomes" id="UP000271624">
    <property type="component" value="Unassembled WGS sequence"/>
</dbReference>
<evidence type="ECO:0000313" key="1">
    <source>
        <dbReference type="EMBL" id="RUT09541.1"/>
    </source>
</evidence>
<reference evidence="1" key="1">
    <citation type="submission" date="2018-12" db="EMBL/GenBank/DDBJ databases">
        <authorList>
            <person name="Will S."/>
            <person name="Neumann-Schaal M."/>
            <person name="Henke P."/>
        </authorList>
    </citation>
    <scope>NUCLEOTIDE SEQUENCE</scope>
    <source>
        <strain evidence="1">PCC 7102</strain>
    </source>
</reference>
<keyword evidence="2" id="KW-1185">Reference proteome</keyword>
<organism evidence="1 2">
    <name type="scientific">Dulcicalothrix desertica PCC 7102</name>
    <dbReference type="NCBI Taxonomy" id="232991"/>
    <lineage>
        <taxon>Bacteria</taxon>
        <taxon>Bacillati</taxon>
        <taxon>Cyanobacteriota</taxon>
        <taxon>Cyanophyceae</taxon>
        <taxon>Nostocales</taxon>
        <taxon>Calotrichaceae</taxon>
        <taxon>Dulcicalothrix</taxon>
    </lineage>
</organism>
<comment type="caution">
    <text evidence="1">The sequence shown here is derived from an EMBL/GenBank/DDBJ whole genome shotgun (WGS) entry which is preliminary data.</text>
</comment>
<dbReference type="RefSeq" id="WP_127077726.1">
    <property type="nucleotide sequence ID" value="NZ_RSCL01000001.1"/>
</dbReference>
<dbReference type="InterPro" id="IPR055811">
    <property type="entry name" value="DUF7387"/>
</dbReference>
<dbReference type="SUPFAM" id="SSF143100">
    <property type="entry name" value="TTHA1013/TTHA0281-like"/>
    <property type="match status" value="1"/>
</dbReference>
<sequence length="68" mass="7451">MKQAFTASVWQEDNWFVAQCLEVDIASQGETEAEALSNLSEALSLHFEPPIATIVPQIKTFEVEIGAA</sequence>
<evidence type="ECO:0000313" key="2">
    <source>
        <dbReference type="Proteomes" id="UP000271624"/>
    </source>
</evidence>
<accession>A0A3S1J7V7</accession>
<dbReference type="InterPro" id="IPR035069">
    <property type="entry name" value="TTHA1013/TTHA0281-like"/>
</dbReference>
<dbReference type="EMBL" id="RSCL01000001">
    <property type="protein sequence ID" value="RUT09541.1"/>
    <property type="molecule type" value="Genomic_DNA"/>
</dbReference>